<protein>
    <recommendedName>
        <fullName evidence="5">Acetylornithine transaminase</fullName>
    </recommendedName>
</protein>
<sequence>MYNFESYGKDVENLLSEIMDLDKTYYMNTFGARLPVAFERGRGLTLISTEGKEYKDFLGGIAVNALGHSH</sequence>
<keyword evidence="1" id="KW-0032">Aminotransferase</keyword>
<dbReference type="Gene3D" id="3.90.1150.10">
    <property type="entry name" value="Aspartate Aminotransferase, domain 1"/>
    <property type="match status" value="1"/>
</dbReference>
<dbReference type="SUPFAM" id="SSF53383">
    <property type="entry name" value="PLP-dependent transferases"/>
    <property type="match status" value="1"/>
</dbReference>
<gene>
    <name evidence="3" type="ORF">IAB04_05365</name>
</gene>
<reference evidence="3" key="1">
    <citation type="submission" date="2020-10" db="EMBL/GenBank/DDBJ databases">
        <authorList>
            <person name="Gilroy R."/>
        </authorList>
    </citation>
    <scope>NUCLEOTIDE SEQUENCE</scope>
    <source>
        <strain evidence="3">ChiSjej4B22-9803</strain>
    </source>
</reference>
<dbReference type="GO" id="GO:0008483">
    <property type="term" value="F:transaminase activity"/>
    <property type="evidence" value="ECO:0007669"/>
    <property type="project" value="UniProtKB-KW"/>
</dbReference>
<dbReference type="InterPro" id="IPR050103">
    <property type="entry name" value="Class-III_PLP-dep_AT"/>
</dbReference>
<dbReference type="PANTHER" id="PTHR11986">
    <property type="entry name" value="AMINOTRANSFERASE CLASS III"/>
    <property type="match status" value="1"/>
</dbReference>
<organism evidence="3 4">
    <name type="scientific">Candidatus Avimonoglobus intestinipullorum</name>
    <dbReference type="NCBI Taxonomy" id="2840699"/>
    <lineage>
        <taxon>Bacteria</taxon>
        <taxon>Bacillati</taxon>
        <taxon>Bacillota</taxon>
        <taxon>Clostridia</taxon>
        <taxon>Eubacteriales</taxon>
        <taxon>Candidatus Avimonoglobus</taxon>
    </lineage>
</organism>
<reference evidence="3" key="2">
    <citation type="journal article" date="2021" name="PeerJ">
        <title>Extensive microbial diversity within the chicken gut microbiome revealed by metagenomics and culture.</title>
        <authorList>
            <person name="Gilroy R."/>
            <person name="Ravi A."/>
            <person name="Getino M."/>
            <person name="Pursley I."/>
            <person name="Horton D.L."/>
            <person name="Alikhan N.F."/>
            <person name="Baker D."/>
            <person name="Gharbi K."/>
            <person name="Hall N."/>
            <person name="Watson M."/>
            <person name="Adriaenssens E.M."/>
            <person name="Foster-Nyarko E."/>
            <person name="Jarju S."/>
            <person name="Secka A."/>
            <person name="Antonio M."/>
            <person name="Oren A."/>
            <person name="Chaudhuri R.R."/>
            <person name="La Ragione R."/>
            <person name="Hildebrand F."/>
            <person name="Pallen M.J."/>
        </authorList>
    </citation>
    <scope>NUCLEOTIDE SEQUENCE</scope>
    <source>
        <strain evidence="3">ChiSjej4B22-9803</strain>
    </source>
</reference>
<accession>A0A9D1S6X2</accession>
<evidence type="ECO:0008006" key="5">
    <source>
        <dbReference type="Google" id="ProtNLM"/>
    </source>
</evidence>
<dbReference type="PANTHER" id="PTHR11986:SF79">
    <property type="entry name" value="ACETYLORNITHINE AMINOTRANSFERASE, MITOCHONDRIAL"/>
    <property type="match status" value="1"/>
</dbReference>
<dbReference type="InterPro" id="IPR015422">
    <property type="entry name" value="PyrdxlP-dep_Trfase_small"/>
</dbReference>
<dbReference type="AlphaFoldDB" id="A0A9D1S6X2"/>
<name>A0A9D1S6X2_9FIRM</name>
<keyword evidence="2" id="KW-0808">Transferase</keyword>
<evidence type="ECO:0000256" key="1">
    <source>
        <dbReference type="ARBA" id="ARBA00022576"/>
    </source>
</evidence>
<comment type="caution">
    <text evidence="3">The sequence shown here is derived from an EMBL/GenBank/DDBJ whole genome shotgun (WGS) entry which is preliminary data.</text>
</comment>
<proteinExistence type="predicted"/>
<evidence type="ECO:0000313" key="4">
    <source>
        <dbReference type="Proteomes" id="UP000824111"/>
    </source>
</evidence>
<dbReference type="EMBL" id="DVND01000141">
    <property type="protein sequence ID" value="HIU48772.1"/>
    <property type="molecule type" value="Genomic_DNA"/>
</dbReference>
<feature type="non-terminal residue" evidence="3">
    <location>
        <position position="70"/>
    </location>
</feature>
<dbReference type="InterPro" id="IPR015424">
    <property type="entry name" value="PyrdxlP-dep_Trfase"/>
</dbReference>
<dbReference type="GO" id="GO:0042802">
    <property type="term" value="F:identical protein binding"/>
    <property type="evidence" value="ECO:0007669"/>
    <property type="project" value="TreeGrafter"/>
</dbReference>
<dbReference type="GO" id="GO:0030170">
    <property type="term" value="F:pyridoxal phosphate binding"/>
    <property type="evidence" value="ECO:0007669"/>
    <property type="project" value="TreeGrafter"/>
</dbReference>
<evidence type="ECO:0000313" key="3">
    <source>
        <dbReference type="EMBL" id="HIU48772.1"/>
    </source>
</evidence>
<dbReference type="Proteomes" id="UP000824111">
    <property type="component" value="Unassembled WGS sequence"/>
</dbReference>
<evidence type="ECO:0000256" key="2">
    <source>
        <dbReference type="ARBA" id="ARBA00022679"/>
    </source>
</evidence>